<evidence type="ECO:0000256" key="3">
    <source>
        <dbReference type="SAM" id="MobiDB-lite"/>
    </source>
</evidence>
<feature type="region of interest" description="Disordered" evidence="3">
    <location>
        <begin position="88"/>
        <end position="150"/>
    </location>
</feature>
<feature type="domain" description="Peptidase S8/S53" evidence="4">
    <location>
        <begin position="245"/>
        <end position="386"/>
    </location>
</feature>
<dbReference type="InterPro" id="IPR000209">
    <property type="entry name" value="Peptidase_S8/S53_dom"/>
</dbReference>
<feature type="region of interest" description="Disordered" evidence="3">
    <location>
        <begin position="169"/>
        <end position="188"/>
    </location>
</feature>
<dbReference type="OrthoDB" id="206201at2759"/>
<sequence length="455" mass="50614">MEEIKYKEGVLRTVSIYPLEPKKKGFLKLFVSKVRTRHPPVSSPDRDIVYPQLPTSSNWTSLPRESSPVSETEERLPALQAETIHIHNASSVAPNKEIGSRSAKPASAISPGSESGTNAVTGDTRIELTGKNTADSNSEHESRSAQLQGDEGVQALDTIQVELDPTEEHTGLTSADPHFQSTEEQPAVVPTRPEEVFDFTSISFVDDMQISKRESDRWFNTWMAKVERFLFQFRRTPPDPAHIAIQYSINTWKVDIICMAFSFSDYQRDIHDAIRQARVTLDNNKTRAVLFFAAASNHRHNEDIPVGFPARLDDVIAAFSCKYNGQMSGFSPYPVSDKFAVPGEVIKAAFPPDLNNQFLEKRLSGTSATTAIIAGIAGLVIEYVKLKADTAQSVSASDQLWYAQGMKSVLSNCMTTNPNYAPGDYFVVKPWLLLSTKHSDLDVSKQITWALWKTL</sequence>
<evidence type="ECO:0000256" key="1">
    <source>
        <dbReference type="ARBA" id="ARBA00022729"/>
    </source>
</evidence>
<dbReference type="Gene3D" id="3.40.50.200">
    <property type="entry name" value="Peptidase S8/S53 domain"/>
    <property type="match status" value="1"/>
</dbReference>
<evidence type="ECO:0000259" key="4">
    <source>
        <dbReference type="Pfam" id="PF00082"/>
    </source>
</evidence>
<dbReference type="Proteomes" id="UP000054771">
    <property type="component" value="Unassembled WGS sequence"/>
</dbReference>
<dbReference type="EMBL" id="CDMC01000004">
    <property type="protein sequence ID" value="CEL04893.1"/>
    <property type="molecule type" value="Genomic_DNA"/>
</dbReference>
<evidence type="ECO:0000256" key="2">
    <source>
        <dbReference type="ARBA" id="ARBA00023145"/>
    </source>
</evidence>
<keyword evidence="2" id="KW-0865">Zymogen</keyword>
<dbReference type="SUPFAM" id="SSF52743">
    <property type="entry name" value="Subtilisin-like"/>
    <property type="match status" value="1"/>
</dbReference>
<gene>
    <name evidence="5" type="ORF">ASPCAL06017</name>
</gene>
<accession>A0A0U5G1S1</accession>
<proteinExistence type="predicted"/>
<dbReference type="AlphaFoldDB" id="A0A0U5G1S1"/>
<name>A0A0U5G1S1_ASPCI</name>
<evidence type="ECO:0000313" key="5">
    <source>
        <dbReference type="EMBL" id="CEL04893.1"/>
    </source>
</evidence>
<dbReference type="GO" id="GO:0006508">
    <property type="term" value="P:proteolysis"/>
    <property type="evidence" value="ECO:0007669"/>
    <property type="project" value="InterPro"/>
</dbReference>
<dbReference type="InterPro" id="IPR036852">
    <property type="entry name" value="Peptidase_S8/S53_dom_sf"/>
</dbReference>
<keyword evidence="1" id="KW-0732">Signal</keyword>
<evidence type="ECO:0000313" key="6">
    <source>
        <dbReference type="Proteomes" id="UP000054771"/>
    </source>
</evidence>
<dbReference type="STRING" id="454130.A0A0U5G1S1"/>
<keyword evidence="6" id="KW-1185">Reference proteome</keyword>
<feature type="compositionally biased region" description="Polar residues" evidence="3">
    <location>
        <begin position="110"/>
        <end position="121"/>
    </location>
</feature>
<dbReference type="GO" id="GO:0004252">
    <property type="term" value="F:serine-type endopeptidase activity"/>
    <property type="evidence" value="ECO:0007669"/>
    <property type="project" value="InterPro"/>
</dbReference>
<protein>
    <recommendedName>
        <fullName evidence="4">Peptidase S8/S53 domain-containing protein</fullName>
    </recommendedName>
</protein>
<organism evidence="5 6">
    <name type="scientific">Aspergillus calidoustus</name>
    <dbReference type="NCBI Taxonomy" id="454130"/>
    <lineage>
        <taxon>Eukaryota</taxon>
        <taxon>Fungi</taxon>
        <taxon>Dikarya</taxon>
        <taxon>Ascomycota</taxon>
        <taxon>Pezizomycotina</taxon>
        <taxon>Eurotiomycetes</taxon>
        <taxon>Eurotiomycetidae</taxon>
        <taxon>Eurotiales</taxon>
        <taxon>Aspergillaceae</taxon>
        <taxon>Aspergillus</taxon>
        <taxon>Aspergillus subgen. Nidulantes</taxon>
    </lineage>
</organism>
<dbReference type="Pfam" id="PF00082">
    <property type="entry name" value="Peptidase_S8"/>
    <property type="match status" value="1"/>
</dbReference>
<dbReference type="CDD" id="cd00306">
    <property type="entry name" value="Peptidases_S8_S53"/>
    <property type="match status" value="1"/>
</dbReference>
<reference evidence="6" key="1">
    <citation type="journal article" date="2016" name="Genome Announc.">
        <title>Draft genome sequences of fungus Aspergillus calidoustus.</title>
        <authorList>
            <person name="Horn F."/>
            <person name="Linde J."/>
            <person name="Mattern D.J."/>
            <person name="Walther G."/>
            <person name="Guthke R."/>
            <person name="Scherlach K."/>
            <person name="Martin K."/>
            <person name="Brakhage A.A."/>
            <person name="Petzke L."/>
            <person name="Valiante V."/>
        </authorList>
    </citation>
    <scope>NUCLEOTIDE SEQUENCE [LARGE SCALE GENOMIC DNA]</scope>
    <source>
        <strain evidence="6">SF006504</strain>
    </source>
</reference>